<dbReference type="EMBL" id="JAHRIQ010092841">
    <property type="protein sequence ID" value="MEQ2250653.1"/>
    <property type="molecule type" value="Genomic_DNA"/>
</dbReference>
<reference evidence="1 2" key="1">
    <citation type="submission" date="2021-06" db="EMBL/GenBank/DDBJ databases">
        <authorList>
            <person name="Palmer J.M."/>
        </authorList>
    </citation>
    <scope>NUCLEOTIDE SEQUENCE [LARGE SCALE GENOMIC DNA]</scope>
    <source>
        <strain evidence="2">if_2019</strain>
        <tissue evidence="1">Muscle</tissue>
    </source>
</reference>
<organism evidence="1 2">
    <name type="scientific">Ilyodon furcidens</name>
    <name type="common">goldbreast splitfin</name>
    <dbReference type="NCBI Taxonomy" id="33524"/>
    <lineage>
        <taxon>Eukaryota</taxon>
        <taxon>Metazoa</taxon>
        <taxon>Chordata</taxon>
        <taxon>Craniata</taxon>
        <taxon>Vertebrata</taxon>
        <taxon>Euteleostomi</taxon>
        <taxon>Actinopterygii</taxon>
        <taxon>Neopterygii</taxon>
        <taxon>Teleostei</taxon>
        <taxon>Neoteleostei</taxon>
        <taxon>Acanthomorphata</taxon>
        <taxon>Ovalentaria</taxon>
        <taxon>Atherinomorphae</taxon>
        <taxon>Cyprinodontiformes</taxon>
        <taxon>Goodeidae</taxon>
        <taxon>Ilyodon</taxon>
    </lineage>
</organism>
<gene>
    <name evidence="1" type="ORF">ILYODFUR_003133</name>
</gene>
<keyword evidence="2" id="KW-1185">Reference proteome</keyword>
<evidence type="ECO:0000313" key="2">
    <source>
        <dbReference type="Proteomes" id="UP001482620"/>
    </source>
</evidence>
<name>A0ABV0UZS5_9TELE</name>
<protein>
    <submittedName>
        <fullName evidence="1">Uncharacterized protein</fullName>
    </submittedName>
</protein>
<accession>A0ABV0UZS5</accession>
<proteinExistence type="predicted"/>
<dbReference type="Proteomes" id="UP001482620">
    <property type="component" value="Unassembled WGS sequence"/>
</dbReference>
<comment type="caution">
    <text evidence="1">The sequence shown here is derived from an EMBL/GenBank/DDBJ whole genome shotgun (WGS) entry which is preliminary data.</text>
</comment>
<sequence length="129" mass="14510">MLVVTVQIQTDEFSLHLLTEHGVHPSLLHRWVFRFSLRFGSAVSVHYLIFVPISSLCSHFISCGAPGLVLVPLSKMILGPNPRPISVWCLHVLIRFSPGTTVQKVAFYLKILETCNRLSSSLNNLKCWP</sequence>
<evidence type="ECO:0000313" key="1">
    <source>
        <dbReference type="EMBL" id="MEQ2250653.1"/>
    </source>
</evidence>